<evidence type="ECO:0000256" key="2">
    <source>
        <dbReference type="ARBA" id="ARBA00004946"/>
    </source>
</evidence>
<dbReference type="OrthoDB" id="3398487at2"/>
<dbReference type="GO" id="GO:0045303">
    <property type="term" value="F:diaminobutyrate-2-oxoglutarate transaminase activity"/>
    <property type="evidence" value="ECO:0007669"/>
    <property type="project" value="UniProtKB-EC"/>
</dbReference>
<dbReference type="InterPro" id="IPR049704">
    <property type="entry name" value="Aminotrans_3_PPA_site"/>
</dbReference>
<dbReference type="SUPFAM" id="SSF53383">
    <property type="entry name" value="PLP-dependent transferases"/>
    <property type="match status" value="1"/>
</dbReference>
<comment type="caution">
    <text evidence="12">The sequence shown here is derived from an EMBL/GenBank/DDBJ whole genome shotgun (WGS) entry which is preliminary data.</text>
</comment>
<evidence type="ECO:0000256" key="4">
    <source>
        <dbReference type="ARBA" id="ARBA00013155"/>
    </source>
</evidence>
<accession>A0A4Q7NMT3</accession>
<comment type="cofactor">
    <cofactor evidence="1 11">
        <name>pyridoxal 5'-phosphate</name>
        <dbReference type="ChEBI" id="CHEBI:597326"/>
    </cofactor>
</comment>
<evidence type="ECO:0000256" key="3">
    <source>
        <dbReference type="ARBA" id="ARBA00008954"/>
    </source>
</evidence>
<evidence type="ECO:0000256" key="5">
    <source>
        <dbReference type="ARBA" id="ARBA00014798"/>
    </source>
</evidence>
<dbReference type="Gene3D" id="3.40.640.10">
    <property type="entry name" value="Type I PLP-dependent aspartate aminotransferase-like (Major domain)"/>
    <property type="match status" value="1"/>
</dbReference>
<keyword evidence="13" id="KW-1185">Reference proteome</keyword>
<dbReference type="CDD" id="cd00610">
    <property type="entry name" value="OAT_like"/>
    <property type="match status" value="1"/>
</dbReference>
<organism evidence="12 13">
    <name type="scientific">Pigmentiphaga kullae</name>
    <dbReference type="NCBI Taxonomy" id="151784"/>
    <lineage>
        <taxon>Bacteria</taxon>
        <taxon>Pseudomonadati</taxon>
        <taxon>Pseudomonadota</taxon>
        <taxon>Betaproteobacteria</taxon>
        <taxon>Burkholderiales</taxon>
        <taxon>Alcaligenaceae</taxon>
        <taxon>Pigmentiphaga</taxon>
    </lineage>
</organism>
<dbReference type="InterPro" id="IPR015424">
    <property type="entry name" value="PyrdxlP-dep_Trfase"/>
</dbReference>
<dbReference type="EMBL" id="SGXC01000001">
    <property type="protein sequence ID" value="RZS86499.1"/>
    <property type="molecule type" value="Genomic_DNA"/>
</dbReference>
<proteinExistence type="inferred from homology"/>
<dbReference type="NCBIfam" id="TIGR00709">
    <property type="entry name" value="dat"/>
    <property type="match status" value="1"/>
</dbReference>
<dbReference type="Pfam" id="PF00202">
    <property type="entry name" value="Aminotran_3"/>
    <property type="match status" value="1"/>
</dbReference>
<dbReference type="NCBIfam" id="NF006733">
    <property type="entry name" value="PRK09264.1"/>
    <property type="match status" value="1"/>
</dbReference>
<name>A0A4Q7NMT3_9BURK</name>
<dbReference type="GO" id="GO:0019491">
    <property type="term" value="P:ectoine biosynthetic process"/>
    <property type="evidence" value="ECO:0007669"/>
    <property type="project" value="UniProtKB-UniPathway"/>
</dbReference>
<dbReference type="Proteomes" id="UP000292445">
    <property type="component" value="Unassembled WGS sequence"/>
</dbReference>
<evidence type="ECO:0000313" key="13">
    <source>
        <dbReference type="Proteomes" id="UP000292445"/>
    </source>
</evidence>
<comment type="function">
    <text evidence="11">Catalyzes reversively the conversion of L-aspartate beta-semialdehyde (ASA) to L-2,4-diaminobutyrate (DABA) by transamination with L-glutamate.</text>
</comment>
<evidence type="ECO:0000256" key="10">
    <source>
        <dbReference type="RuleBase" id="RU003560"/>
    </source>
</evidence>
<keyword evidence="7 11" id="KW-0808">Transferase</keyword>
<dbReference type="Gene3D" id="3.90.1150.10">
    <property type="entry name" value="Aspartate Aminotransferase, domain 1"/>
    <property type="match status" value="1"/>
</dbReference>
<dbReference type="PROSITE" id="PS00600">
    <property type="entry name" value="AA_TRANSFER_CLASS_3"/>
    <property type="match status" value="1"/>
</dbReference>
<comment type="similarity">
    <text evidence="3 10">Belongs to the class-III pyridoxal-phosphate-dependent aminotransferase family.</text>
</comment>
<comment type="catalytic activity">
    <reaction evidence="9 11">
        <text>L-2,4-diaminobutanoate + 2-oxoglutarate = L-aspartate 4-semialdehyde + L-glutamate</text>
        <dbReference type="Rhea" id="RHEA:11160"/>
        <dbReference type="ChEBI" id="CHEBI:16810"/>
        <dbReference type="ChEBI" id="CHEBI:29985"/>
        <dbReference type="ChEBI" id="CHEBI:58761"/>
        <dbReference type="ChEBI" id="CHEBI:537519"/>
        <dbReference type="EC" id="2.6.1.76"/>
    </reaction>
</comment>
<evidence type="ECO:0000256" key="7">
    <source>
        <dbReference type="ARBA" id="ARBA00022679"/>
    </source>
</evidence>
<dbReference type="InterPro" id="IPR015422">
    <property type="entry name" value="PyrdxlP-dep_Trfase_small"/>
</dbReference>
<reference evidence="12 13" key="1">
    <citation type="submission" date="2019-02" db="EMBL/GenBank/DDBJ databases">
        <title>Genomic Encyclopedia of Type Strains, Phase IV (KMG-IV): sequencing the most valuable type-strain genomes for metagenomic binning, comparative biology and taxonomic classification.</title>
        <authorList>
            <person name="Goeker M."/>
        </authorList>
    </citation>
    <scope>NUCLEOTIDE SEQUENCE [LARGE SCALE GENOMIC DNA]</scope>
    <source>
        <strain evidence="12 13">K24</strain>
    </source>
</reference>
<dbReference type="GO" id="GO:0030170">
    <property type="term" value="F:pyridoxal phosphate binding"/>
    <property type="evidence" value="ECO:0007669"/>
    <property type="project" value="InterPro"/>
</dbReference>
<keyword evidence="8 10" id="KW-0663">Pyridoxal phosphate</keyword>
<dbReference type="EC" id="2.6.1.76" evidence="4 11"/>
<evidence type="ECO:0000256" key="6">
    <source>
        <dbReference type="ARBA" id="ARBA00022576"/>
    </source>
</evidence>
<dbReference type="InterPro" id="IPR012773">
    <property type="entry name" value="Ectoine_EctB"/>
</dbReference>
<dbReference type="FunFam" id="3.40.640.10:FF:000004">
    <property type="entry name" value="Acetylornithine aminotransferase"/>
    <property type="match status" value="1"/>
</dbReference>
<dbReference type="InterPro" id="IPR015421">
    <property type="entry name" value="PyrdxlP-dep_Trfase_major"/>
</dbReference>
<evidence type="ECO:0000256" key="11">
    <source>
        <dbReference type="RuleBase" id="RU365034"/>
    </source>
</evidence>
<dbReference type="AlphaFoldDB" id="A0A4Q7NMT3"/>
<evidence type="ECO:0000256" key="1">
    <source>
        <dbReference type="ARBA" id="ARBA00001933"/>
    </source>
</evidence>
<keyword evidence="6 11" id="KW-0032">Aminotransferase</keyword>
<comment type="pathway">
    <text evidence="2 11">Amine and polyamine biosynthesis; ectoine biosynthesis; L-ectoine from L-aspartate 4-semialdehyde: step 1/3.</text>
</comment>
<evidence type="ECO:0000313" key="12">
    <source>
        <dbReference type="EMBL" id="RZS86499.1"/>
    </source>
</evidence>
<evidence type="ECO:0000256" key="9">
    <source>
        <dbReference type="ARBA" id="ARBA00049111"/>
    </source>
</evidence>
<dbReference type="RefSeq" id="WP_130357588.1">
    <property type="nucleotide sequence ID" value="NZ_SGXC01000001.1"/>
</dbReference>
<protein>
    <recommendedName>
        <fullName evidence="5 11">Diaminobutyrate--2-oxoglutarate transaminase</fullName>
        <ecNumber evidence="4 11">2.6.1.76</ecNumber>
    </recommendedName>
    <alternativeName>
        <fullName evidence="11">DABA aminotransferase</fullName>
    </alternativeName>
</protein>
<dbReference type="UniPathway" id="UPA00067">
    <property type="reaction ID" value="UER00121"/>
</dbReference>
<dbReference type="PANTHER" id="PTHR43552:SF2">
    <property type="entry name" value="DIAMINOBUTYRATE--2-OXOGLUTARATE TRANSAMINASE"/>
    <property type="match status" value="1"/>
</dbReference>
<dbReference type="InterPro" id="IPR004637">
    <property type="entry name" value="Dat"/>
</dbReference>
<dbReference type="InterPro" id="IPR005814">
    <property type="entry name" value="Aminotrans_3"/>
</dbReference>
<dbReference type="GO" id="GO:0047307">
    <property type="term" value="F:diaminobutyrate-pyruvate transaminase activity"/>
    <property type="evidence" value="ECO:0007669"/>
    <property type="project" value="InterPro"/>
</dbReference>
<dbReference type="NCBIfam" id="TIGR02407">
    <property type="entry name" value="ectoine_ectB"/>
    <property type="match status" value="1"/>
</dbReference>
<dbReference type="PIRSF" id="PIRSF000521">
    <property type="entry name" value="Transaminase_4ab_Lys_Orn"/>
    <property type="match status" value="1"/>
</dbReference>
<sequence length="439" mass="48019">MDLKIFDRLESEVRGYIRSFPVVFSKAKGSLLFDEEGRQYIDLFAGAGTLNYGHNNPVLKQPLLDYVQADGVVHGLDMATSAKKNFLEAFERLVLKPRGMKYTLQFTGPTGTNAVEAALKLARRVKQRPNIVSFTHGFHGVSAGSLSATANAKYREAAGVSLGNTTFIPYDGYFGPDVDTMAYFERMLEDRSSGMDTPAAVIVETVQGEGGVNVATLRWLQELQRLCRRHDMLLIVDDIQVGCGRTGTFFSFESAGIQPDIVTLSKSLSGFGLPMAMVLIKPELDIWKPGEHNGTFRGNNLAFVTAQQALEHYWSDDAFTREIQAKETLVRDWLENMVHSHPEADLSVRGRGLIQGLVSGVPGLANKIAAQAFKGGVVIETSGANDEVLKLLPALTIEEGQLRQALEVLDRAVAEVVAAEQLAQKQSNARVLKFGGKGR</sequence>
<evidence type="ECO:0000256" key="8">
    <source>
        <dbReference type="ARBA" id="ARBA00022898"/>
    </source>
</evidence>
<dbReference type="PANTHER" id="PTHR43552">
    <property type="entry name" value="DIAMINOBUTYRATE--2-OXOGLUTARATE AMINOTRANSFERASE"/>
    <property type="match status" value="1"/>
</dbReference>
<gene>
    <name evidence="12" type="ORF">EV675_2542</name>
</gene>